<organism evidence="2 3">
    <name type="scientific">Nocardioides hwasunensis</name>
    <dbReference type="NCBI Taxonomy" id="397258"/>
    <lineage>
        <taxon>Bacteria</taxon>
        <taxon>Bacillati</taxon>
        <taxon>Actinomycetota</taxon>
        <taxon>Actinomycetes</taxon>
        <taxon>Propionibacteriales</taxon>
        <taxon>Nocardioidaceae</taxon>
        <taxon>Nocardioides</taxon>
    </lineage>
</organism>
<dbReference type="PROSITE" id="PS00430">
    <property type="entry name" value="TONB_DEPENDENT_REC_1"/>
    <property type="match status" value="1"/>
</dbReference>
<evidence type="ECO:0000313" key="2">
    <source>
        <dbReference type="EMBL" id="MBD3915504.1"/>
    </source>
</evidence>
<accession>A0ABR8MHG2</accession>
<keyword evidence="3" id="KW-1185">Reference proteome</keyword>
<dbReference type="Proteomes" id="UP000649289">
    <property type="component" value="Unassembled WGS sequence"/>
</dbReference>
<reference evidence="2 3" key="1">
    <citation type="submission" date="2020-09" db="EMBL/GenBank/DDBJ databases">
        <title>novel species in genus Nocardioides.</title>
        <authorList>
            <person name="Zhang G."/>
        </authorList>
    </citation>
    <scope>NUCLEOTIDE SEQUENCE [LARGE SCALE GENOMIC DNA]</scope>
    <source>
        <strain evidence="2 3">19197</strain>
    </source>
</reference>
<name>A0ABR8MHG2_9ACTN</name>
<dbReference type="InterPro" id="IPR006311">
    <property type="entry name" value="TAT_signal"/>
</dbReference>
<evidence type="ECO:0000256" key="1">
    <source>
        <dbReference type="SAM" id="SignalP"/>
    </source>
</evidence>
<dbReference type="RefSeq" id="WP_191199842.1">
    <property type="nucleotide sequence ID" value="NZ_BAAAPA010000008.1"/>
</dbReference>
<evidence type="ECO:0000313" key="3">
    <source>
        <dbReference type="Proteomes" id="UP000649289"/>
    </source>
</evidence>
<gene>
    <name evidence="2" type="ORF">IEZ25_12850</name>
</gene>
<protein>
    <recommendedName>
        <fullName evidence="4">DUF642 domain-containing protein</fullName>
    </recommendedName>
</protein>
<keyword evidence="1" id="KW-0732">Signal</keyword>
<dbReference type="PROSITE" id="PS51318">
    <property type="entry name" value="TAT"/>
    <property type="match status" value="1"/>
</dbReference>
<feature type="chain" id="PRO_5045361378" description="DUF642 domain-containing protein" evidence="1">
    <location>
        <begin position="33"/>
        <end position="192"/>
    </location>
</feature>
<proteinExistence type="predicted"/>
<dbReference type="InterPro" id="IPR010916">
    <property type="entry name" value="TonB_box_CS"/>
</dbReference>
<evidence type="ECO:0008006" key="4">
    <source>
        <dbReference type="Google" id="ProtNLM"/>
    </source>
</evidence>
<sequence>MNAPRPTRRTLTRAAAWTVPVVAVATAAPAFAASPCNCPEFYFQPFPNSGTLGNGWAISTVSGTQEGGGTNQFISGGVFDPPGDPAAGNTLVVQAARTICVTAGRTYRFTYGYTAYLANPRPQTSVLRVNGVNVTGSTIDTTSSGASGSRAVTWTANTTGNVTMAFVHTTAADANSRIGNEIRINNVAGTCS</sequence>
<dbReference type="EMBL" id="JACXYY010000005">
    <property type="protein sequence ID" value="MBD3915504.1"/>
    <property type="molecule type" value="Genomic_DNA"/>
</dbReference>
<comment type="caution">
    <text evidence="2">The sequence shown here is derived from an EMBL/GenBank/DDBJ whole genome shotgun (WGS) entry which is preliminary data.</text>
</comment>
<feature type="signal peptide" evidence="1">
    <location>
        <begin position="1"/>
        <end position="32"/>
    </location>
</feature>